<reference evidence="1 2" key="1">
    <citation type="submission" date="2018-08" db="EMBL/GenBank/DDBJ databases">
        <title>Recombination of ecologically and evolutionarily significant loci maintains genetic cohesion in the Pseudomonas syringae species complex.</title>
        <authorList>
            <person name="Dillon M."/>
            <person name="Thakur S."/>
            <person name="Almeida R.N.D."/>
            <person name="Weir B.S."/>
            <person name="Guttman D.S."/>
        </authorList>
    </citation>
    <scope>NUCLEOTIDE SEQUENCE [LARGE SCALE GENOMIC DNA]</scope>
    <source>
        <strain evidence="1 2">88_10</strain>
    </source>
</reference>
<organism evidence="1 2">
    <name type="scientific">Pseudomonas syringae pv. maculicola</name>
    <dbReference type="NCBI Taxonomy" id="59511"/>
    <lineage>
        <taxon>Bacteria</taxon>
        <taxon>Pseudomonadati</taxon>
        <taxon>Pseudomonadota</taxon>
        <taxon>Gammaproteobacteria</taxon>
        <taxon>Pseudomonadales</taxon>
        <taxon>Pseudomonadaceae</taxon>
        <taxon>Pseudomonas</taxon>
    </lineage>
</organism>
<dbReference type="EMBL" id="RBNL01001694">
    <property type="protein sequence ID" value="RML86819.1"/>
    <property type="molecule type" value="Genomic_DNA"/>
</dbReference>
<sequence>QSCCVMMTALAFFTNPVTDCPSYVTLTPYQSSAPSLMTAALLTN</sequence>
<protein>
    <submittedName>
        <fullName evidence="1">Uncharacterized protein</fullName>
    </submittedName>
</protein>
<feature type="non-terminal residue" evidence="1">
    <location>
        <position position="1"/>
    </location>
</feature>
<comment type="caution">
    <text evidence="1">The sequence shown here is derived from an EMBL/GenBank/DDBJ whole genome shotgun (WGS) entry which is preliminary data.</text>
</comment>
<dbReference type="Proteomes" id="UP000282378">
    <property type="component" value="Unassembled WGS sequence"/>
</dbReference>
<name>A0A3M2ZEV5_PSEYM</name>
<evidence type="ECO:0000313" key="2">
    <source>
        <dbReference type="Proteomes" id="UP000282378"/>
    </source>
</evidence>
<gene>
    <name evidence="1" type="ORF">APX70_00983</name>
</gene>
<accession>A0A3M2ZEV5</accession>
<evidence type="ECO:0000313" key="1">
    <source>
        <dbReference type="EMBL" id="RML86819.1"/>
    </source>
</evidence>
<proteinExistence type="predicted"/>
<dbReference type="AlphaFoldDB" id="A0A3M2ZEV5"/>